<dbReference type="OrthoDB" id="1796359at2"/>
<proteinExistence type="predicted"/>
<evidence type="ECO:0000256" key="1">
    <source>
        <dbReference type="SAM" id="Phobius"/>
    </source>
</evidence>
<evidence type="ECO:0000313" key="3">
    <source>
        <dbReference type="Proteomes" id="UP000295418"/>
    </source>
</evidence>
<feature type="transmembrane region" description="Helical" evidence="1">
    <location>
        <begin position="161"/>
        <end position="180"/>
    </location>
</feature>
<dbReference type="Proteomes" id="UP000295418">
    <property type="component" value="Unassembled WGS sequence"/>
</dbReference>
<keyword evidence="1" id="KW-0472">Membrane</keyword>
<evidence type="ECO:0000313" key="2">
    <source>
        <dbReference type="EMBL" id="TCZ77717.1"/>
    </source>
</evidence>
<feature type="transmembrane region" description="Helical" evidence="1">
    <location>
        <begin position="12"/>
        <end position="34"/>
    </location>
</feature>
<keyword evidence="3" id="KW-1185">Reference proteome</keyword>
<dbReference type="RefSeq" id="WP_132417801.1">
    <property type="nucleotide sequence ID" value="NZ_SKFG01000008.1"/>
</dbReference>
<feature type="transmembrane region" description="Helical" evidence="1">
    <location>
        <begin position="80"/>
        <end position="101"/>
    </location>
</feature>
<protein>
    <submittedName>
        <fullName evidence="2">Uncharacterized protein</fullName>
    </submittedName>
</protein>
<organism evidence="2 3">
    <name type="scientific">Paenibacillus albiflavus</name>
    <dbReference type="NCBI Taxonomy" id="2545760"/>
    <lineage>
        <taxon>Bacteria</taxon>
        <taxon>Bacillati</taxon>
        <taxon>Bacillota</taxon>
        <taxon>Bacilli</taxon>
        <taxon>Bacillales</taxon>
        <taxon>Paenibacillaceae</taxon>
        <taxon>Paenibacillus</taxon>
    </lineage>
</organism>
<keyword evidence="1" id="KW-0812">Transmembrane</keyword>
<reference evidence="2 3" key="1">
    <citation type="submission" date="2019-03" db="EMBL/GenBank/DDBJ databases">
        <authorList>
            <person name="Kim M.K.M."/>
        </authorList>
    </citation>
    <scope>NUCLEOTIDE SEQUENCE [LARGE SCALE GENOMIC DNA]</scope>
    <source>
        <strain evidence="2 3">18JY21-1</strain>
    </source>
</reference>
<name>A0A4R4EE45_9BACL</name>
<comment type="caution">
    <text evidence="2">The sequence shown here is derived from an EMBL/GenBank/DDBJ whole genome shotgun (WGS) entry which is preliminary data.</text>
</comment>
<feature type="transmembrane region" description="Helical" evidence="1">
    <location>
        <begin position="136"/>
        <end position="152"/>
    </location>
</feature>
<gene>
    <name evidence="2" type="ORF">E0485_09555</name>
</gene>
<accession>A0A4R4EE45</accession>
<feature type="transmembrane region" description="Helical" evidence="1">
    <location>
        <begin position="46"/>
        <end position="68"/>
    </location>
</feature>
<keyword evidence="1" id="KW-1133">Transmembrane helix</keyword>
<feature type="transmembrane region" description="Helical" evidence="1">
    <location>
        <begin position="108"/>
        <end position="130"/>
    </location>
</feature>
<sequence>MNLQEIIQLGPLMIKSSLLVMLLAAAAGYIHLYLKIRKTSFDKSPISDLILNGMMIVFACWKLGPLIYEPSMLWTDPIKLLMVSGTADIAVLGIIIAIAYWSARLRKLGISWFVMLDAWSYILTAAMFIYGISLQQYGIVAVSILGIIVLWTRKLEIGEGYAARQTFILLGIGGMLASLWTSQTVILFQLSAYQMMAFLLSLIGIAISPKSGQEGIEESKSTHTMSGKE</sequence>
<dbReference type="EMBL" id="SKFG01000008">
    <property type="protein sequence ID" value="TCZ77717.1"/>
    <property type="molecule type" value="Genomic_DNA"/>
</dbReference>
<dbReference type="AlphaFoldDB" id="A0A4R4EE45"/>